<protein>
    <submittedName>
        <fullName evidence="1">Glucosamine-6-phosphate isomerase</fullName>
    </submittedName>
</protein>
<proteinExistence type="predicted"/>
<dbReference type="InterPro" id="IPR037171">
    <property type="entry name" value="NagB/RpiA_transferase-like"/>
</dbReference>
<evidence type="ECO:0000313" key="1">
    <source>
        <dbReference type="EMBL" id="EST48113.1"/>
    </source>
</evidence>
<organism evidence="1">
    <name type="scientific">Spironucleus salmonicida</name>
    <dbReference type="NCBI Taxonomy" id="348837"/>
    <lineage>
        <taxon>Eukaryota</taxon>
        <taxon>Metamonada</taxon>
        <taxon>Diplomonadida</taxon>
        <taxon>Hexamitidae</taxon>
        <taxon>Hexamitinae</taxon>
        <taxon>Spironucleus</taxon>
    </lineage>
</organism>
<keyword evidence="1" id="KW-0413">Isomerase</keyword>
<reference evidence="1" key="1">
    <citation type="journal article" date="2014" name="PLoS Genet.">
        <title>The Genome of Spironucleus salmonicida Highlights a Fish Pathogen Adapted to Fluctuating Environments.</title>
        <authorList>
            <person name="Xu F."/>
            <person name="Jerlstrom-Hultqvist J."/>
            <person name="Einarsson E."/>
            <person name="Astvaldsson A."/>
            <person name="Svard S.G."/>
            <person name="Andersson J.O."/>
        </authorList>
    </citation>
    <scope>NUCLEOTIDE SEQUENCE</scope>
</reference>
<gene>
    <name evidence="1" type="ORF">SS50377_11755</name>
</gene>
<dbReference type="EMBL" id="KI546004">
    <property type="protein sequence ID" value="EST48113.1"/>
    <property type="molecule type" value="Genomic_DNA"/>
</dbReference>
<dbReference type="SUPFAM" id="SSF100950">
    <property type="entry name" value="NagB/RpiA/CoA transferase-like"/>
    <property type="match status" value="1"/>
</dbReference>
<accession>V6LV34</accession>
<dbReference type="VEuPathDB" id="GiardiaDB:SS50377_20623"/>
<dbReference type="AlphaFoldDB" id="V6LV34"/>
<sequence length="133" mass="15088">MAKLNKKTFNKNVTVMSLLFNKVLLISGFQESDTMGILHLMNQAAMVHLKPVQFNYQKALLRQMLDFSRKENIFLTVLQRQEFSTILKAKKHVLLATGAAKSDAVHQAFGAISSDCPASYLKETDCHFYVDFD</sequence>
<dbReference type="Gene3D" id="3.40.50.1360">
    <property type="match status" value="1"/>
</dbReference>
<dbReference type="GO" id="GO:0016853">
    <property type="term" value="F:isomerase activity"/>
    <property type="evidence" value="ECO:0007669"/>
    <property type="project" value="UniProtKB-KW"/>
</dbReference>
<name>V6LV34_9EUKA</name>